<gene>
    <name evidence="1" type="ORF">AKJ09_09438</name>
</gene>
<sequence>MLSNRFEDALADMEQAFARGHRARMRCTDHGDLIGVLCMQLA</sequence>
<keyword evidence="2" id="KW-1185">Reference proteome</keyword>
<protein>
    <submittedName>
        <fullName evidence="1">Uncharacterized protein</fullName>
    </submittedName>
</protein>
<dbReference type="EMBL" id="CP012333">
    <property type="protein sequence ID" value="AKV02775.1"/>
    <property type="molecule type" value="Genomic_DNA"/>
</dbReference>
<evidence type="ECO:0000313" key="1">
    <source>
        <dbReference type="EMBL" id="AKV02775.1"/>
    </source>
</evidence>
<proteinExistence type="predicted"/>
<reference evidence="1 2" key="1">
    <citation type="submission" date="2015-08" db="EMBL/GenBank/DDBJ databases">
        <authorList>
            <person name="Babu N.S."/>
            <person name="Beckwith C.J."/>
            <person name="Beseler K.G."/>
            <person name="Brison A."/>
            <person name="Carone J.V."/>
            <person name="Caskin T.P."/>
            <person name="Diamond M."/>
            <person name="Durham M.E."/>
            <person name="Foxe J.M."/>
            <person name="Go M."/>
            <person name="Henderson B.A."/>
            <person name="Jones I.B."/>
            <person name="McGettigan J.A."/>
            <person name="Micheletti S.J."/>
            <person name="Nasrallah M.E."/>
            <person name="Ortiz D."/>
            <person name="Piller C.R."/>
            <person name="Privatt S.R."/>
            <person name="Schneider S.L."/>
            <person name="Sharp S."/>
            <person name="Smith T.C."/>
            <person name="Stanton J.D."/>
            <person name="Ullery H.E."/>
            <person name="Wilson R.J."/>
            <person name="Serrano M.G."/>
            <person name="Buck G."/>
            <person name="Lee V."/>
            <person name="Wang Y."/>
            <person name="Carvalho R."/>
            <person name="Voegtly L."/>
            <person name="Shi R."/>
            <person name="Duckworth R."/>
            <person name="Johnson A."/>
            <person name="Loviza R."/>
            <person name="Walstead R."/>
            <person name="Shah Z."/>
            <person name="Kiflezghi M."/>
            <person name="Wade K."/>
            <person name="Ball S.L."/>
            <person name="Bradley K.W."/>
            <person name="Asai D.J."/>
            <person name="Bowman C.A."/>
            <person name="Russell D.A."/>
            <person name="Pope W.H."/>
            <person name="Jacobs-Sera D."/>
            <person name="Hendrix R.W."/>
            <person name="Hatfull G.F."/>
        </authorList>
    </citation>
    <scope>NUCLEOTIDE SEQUENCE [LARGE SCALE GENOMIC DNA]</scope>
    <source>
        <strain evidence="1 2">DSM 27648</strain>
    </source>
</reference>
<dbReference type="Proteomes" id="UP000064967">
    <property type="component" value="Chromosome"/>
</dbReference>
<dbReference type="STRING" id="1391654.AKJ09_09438"/>
<dbReference type="AlphaFoldDB" id="A0A0K1QBJ2"/>
<accession>A0A0K1QBJ2</accession>
<organism evidence="1 2">
    <name type="scientific">Labilithrix luteola</name>
    <dbReference type="NCBI Taxonomy" id="1391654"/>
    <lineage>
        <taxon>Bacteria</taxon>
        <taxon>Pseudomonadati</taxon>
        <taxon>Myxococcota</taxon>
        <taxon>Polyangia</taxon>
        <taxon>Polyangiales</taxon>
        <taxon>Labilitrichaceae</taxon>
        <taxon>Labilithrix</taxon>
    </lineage>
</organism>
<evidence type="ECO:0000313" key="2">
    <source>
        <dbReference type="Proteomes" id="UP000064967"/>
    </source>
</evidence>
<dbReference type="KEGG" id="llu:AKJ09_09438"/>
<name>A0A0K1QBJ2_9BACT</name>